<organism evidence="2 3">
    <name type="scientific">candidate division WWE3 bacterium</name>
    <dbReference type="NCBI Taxonomy" id="2053526"/>
    <lineage>
        <taxon>Bacteria</taxon>
        <taxon>Katanobacteria</taxon>
    </lineage>
</organism>
<evidence type="ECO:0000313" key="2">
    <source>
        <dbReference type="EMBL" id="MBE7525095.1"/>
    </source>
</evidence>
<protein>
    <submittedName>
        <fullName evidence="2">Uncharacterized protein</fullName>
    </submittedName>
</protein>
<dbReference type="Proteomes" id="UP000710385">
    <property type="component" value="Unassembled WGS sequence"/>
</dbReference>
<evidence type="ECO:0000313" key="3">
    <source>
        <dbReference type="Proteomes" id="UP000710385"/>
    </source>
</evidence>
<accession>A0A928TVD4</accession>
<reference evidence="2" key="1">
    <citation type="submission" date="2020-05" db="EMBL/GenBank/DDBJ databases">
        <title>High-Quality Genomes of Partial-Nitritation/Anammox System by Hierarchical Clustering Based Hybrid Assembly.</title>
        <authorList>
            <person name="Liu L."/>
            <person name="Wang Y."/>
            <person name="Che Y."/>
            <person name="Chen Y."/>
            <person name="Xia Y."/>
            <person name="Luo R."/>
            <person name="Cheng S.H."/>
            <person name="Zheng C."/>
            <person name="Zhang T."/>
        </authorList>
    </citation>
    <scope>NUCLEOTIDE SEQUENCE</scope>
    <source>
        <strain evidence="2">H1_PAT1</strain>
    </source>
</reference>
<feature type="region of interest" description="Disordered" evidence="1">
    <location>
        <begin position="280"/>
        <end position="372"/>
    </location>
</feature>
<sequence>MPGNAEKPPVRFLELALEGSFRHHVQTPAGMLEHFPPDGLMADILKERPQMRANVLTSALNMEGDFLTKLGPYTAGDLLQTAYEAGEADAGKIVEANTYRAWAEVIPQAALWNFISGREWWRNPDDGERQYLQFLLEAILAHDFLPTKDYLDQLSPKELAPALSKNKLEELFADAAITGHRNEPFHADRVFKIVGVPDFFDGLPPEYLFERIVRRTVDRLGILRSQTILEGSPETAAAMEQDVQAIGRAPGGEDAERILATEQALEPSGTAPVELQAMTDENAPETTAATPASKEEEEAAEAEAGVHHGNKKRRGKTTTLKPEAAVPEPPMQATEERPIEHGWSAPPNDTHEAVPSTKSYGPADPDNDSSAS</sequence>
<evidence type="ECO:0000256" key="1">
    <source>
        <dbReference type="SAM" id="MobiDB-lite"/>
    </source>
</evidence>
<dbReference type="EMBL" id="JABTTY010000001">
    <property type="protein sequence ID" value="MBE7525095.1"/>
    <property type="molecule type" value="Genomic_DNA"/>
</dbReference>
<proteinExistence type="predicted"/>
<comment type="caution">
    <text evidence="2">The sequence shown here is derived from an EMBL/GenBank/DDBJ whole genome shotgun (WGS) entry which is preliminary data.</text>
</comment>
<gene>
    <name evidence="2" type="ORF">HS096_01730</name>
</gene>
<name>A0A928TVD4_UNCKA</name>
<dbReference type="AlphaFoldDB" id="A0A928TVD4"/>